<evidence type="ECO:0000313" key="2">
    <source>
        <dbReference type="Proteomes" id="UP000276133"/>
    </source>
</evidence>
<dbReference type="AlphaFoldDB" id="A0A3M7QNP9"/>
<protein>
    <submittedName>
        <fullName evidence="1">Uncharacterized protein</fullName>
    </submittedName>
</protein>
<name>A0A3M7QNP9_BRAPC</name>
<organism evidence="1 2">
    <name type="scientific">Brachionus plicatilis</name>
    <name type="common">Marine rotifer</name>
    <name type="synonym">Brachionus muelleri</name>
    <dbReference type="NCBI Taxonomy" id="10195"/>
    <lineage>
        <taxon>Eukaryota</taxon>
        <taxon>Metazoa</taxon>
        <taxon>Spiralia</taxon>
        <taxon>Gnathifera</taxon>
        <taxon>Rotifera</taxon>
        <taxon>Eurotatoria</taxon>
        <taxon>Monogononta</taxon>
        <taxon>Pseudotrocha</taxon>
        <taxon>Ploima</taxon>
        <taxon>Brachionidae</taxon>
        <taxon>Brachionus</taxon>
    </lineage>
</organism>
<keyword evidence="2" id="KW-1185">Reference proteome</keyword>
<reference evidence="1 2" key="1">
    <citation type="journal article" date="2018" name="Sci. Rep.">
        <title>Genomic signatures of local adaptation to the degree of environmental predictability in rotifers.</title>
        <authorList>
            <person name="Franch-Gras L."/>
            <person name="Hahn C."/>
            <person name="Garcia-Roger E.M."/>
            <person name="Carmona M.J."/>
            <person name="Serra M."/>
            <person name="Gomez A."/>
        </authorList>
    </citation>
    <scope>NUCLEOTIDE SEQUENCE [LARGE SCALE GENOMIC DNA]</scope>
    <source>
        <strain evidence="1">HYR1</strain>
    </source>
</reference>
<evidence type="ECO:0000313" key="1">
    <source>
        <dbReference type="EMBL" id="RNA12962.1"/>
    </source>
</evidence>
<proteinExistence type="predicted"/>
<dbReference type="EMBL" id="REGN01005546">
    <property type="protein sequence ID" value="RNA12962.1"/>
    <property type="molecule type" value="Genomic_DNA"/>
</dbReference>
<dbReference type="Proteomes" id="UP000276133">
    <property type="component" value="Unassembled WGS sequence"/>
</dbReference>
<gene>
    <name evidence="1" type="ORF">BpHYR1_041218</name>
</gene>
<comment type="caution">
    <text evidence="1">The sequence shown here is derived from an EMBL/GenBank/DDBJ whole genome shotgun (WGS) entry which is preliminary data.</text>
</comment>
<accession>A0A3M7QNP9</accession>
<sequence length="81" mass="9394">MIKRTEKNVKTLWGCELKFTSVKFLMFEQLCLIRKYKPAKTQQCTCTRTTEISLSLKSSQPLSARISVAVYDERPICNFGR</sequence>